<dbReference type="GO" id="GO:0005829">
    <property type="term" value="C:cytosol"/>
    <property type="evidence" value="ECO:0007669"/>
    <property type="project" value="TreeGrafter"/>
</dbReference>
<keyword evidence="3" id="KW-1133">Transmembrane helix</keyword>
<keyword evidence="3" id="KW-0472">Membrane</keyword>
<evidence type="ECO:0000256" key="3">
    <source>
        <dbReference type="SAM" id="Phobius"/>
    </source>
</evidence>
<gene>
    <name evidence="5" type="ORF">HG543_24120</name>
</gene>
<feature type="transmembrane region" description="Helical" evidence="3">
    <location>
        <begin position="419"/>
        <end position="440"/>
    </location>
</feature>
<accession>A0A848LJN4</accession>
<dbReference type="EMBL" id="JABBJJ010000114">
    <property type="protein sequence ID" value="NMO17920.1"/>
    <property type="molecule type" value="Genomic_DNA"/>
</dbReference>
<comment type="caution">
    <text evidence="5">The sequence shown here is derived from an EMBL/GenBank/DDBJ whole genome shotgun (WGS) entry which is preliminary data.</text>
</comment>
<dbReference type="Gene3D" id="3.40.1190.20">
    <property type="match status" value="1"/>
</dbReference>
<reference evidence="5 6" key="1">
    <citation type="submission" date="2020-04" db="EMBL/GenBank/DDBJ databases">
        <title>Draft genome of Pyxidicoccus fallax type strain.</title>
        <authorList>
            <person name="Whitworth D.E."/>
        </authorList>
    </citation>
    <scope>NUCLEOTIDE SEQUENCE [LARGE SCALE GENOMIC DNA]</scope>
    <source>
        <strain evidence="5 6">DSM 14698</strain>
    </source>
</reference>
<feature type="domain" description="Carbohydrate kinase PfkB" evidence="4">
    <location>
        <begin position="10"/>
        <end position="274"/>
    </location>
</feature>
<dbReference type="Proteomes" id="UP000518300">
    <property type="component" value="Unassembled WGS sequence"/>
</dbReference>
<dbReference type="Pfam" id="PF00294">
    <property type="entry name" value="PfkB"/>
    <property type="match status" value="1"/>
</dbReference>
<dbReference type="InterPro" id="IPR011611">
    <property type="entry name" value="PfkB_dom"/>
</dbReference>
<evidence type="ECO:0000256" key="2">
    <source>
        <dbReference type="ARBA" id="ARBA00022777"/>
    </source>
</evidence>
<keyword evidence="1" id="KW-0808">Transferase</keyword>
<dbReference type="InterPro" id="IPR029056">
    <property type="entry name" value="Ribokinase-like"/>
</dbReference>
<evidence type="ECO:0000313" key="5">
    <source>
        <dbReference type="EMBL" id="NMO17920.1"/>
    </source>
</evidence>
<organism evidence="5 6">
    <name type="scientific">Pyxidicoccus fallax</name>
    <dbReference type="NCBI Taxonomy" id="394095"/>
    <lineage>
        <taxon>Bacteria</taxon>
        <taxon>Pseudomonadati</taxon>
        <taxon>Myxococcota</taxon>
        <taxon>Myxococcia</taxon>
        <taxon>Myxococcales</taxon>
        <taxon>Cystobacterineae</taxon>
        <taxon>Myxococcaceae</taxon>
        <taxon>Pyxidicoccus</taxon>
    </lineage>
</organism>
<evidence type="ECO:0000256" key="1">
    <source>
        <dbReference type="ARBA" id="ARBA00022679"/>
    </source>
</evidence>
<dbReference type="PANTHER" id="PTHR10584">
    <property type="entry name" value="SUGAR KINASE"/>
    <property type="match status" value="1"/>
</dbReference>
<keyword evidence="2" id="KW-0418">Kinase</keyword>
<sequence>MPPGGTSQPVLIIGSTLLDIGAKYSGNPTSTQKLGTVQYSVGGAAFNIAANLHANKFPVALMTYLKEQSIGCDMIRKVLDRSGIGLKHVRASPAVGEPAYVAHFHNGALVSGVTSSLIDAVELEAKELDRAIRRAALVVVETNLSRDQIKSITESCRKHDRPVLAQIVAADKADRICGLDSKETLFEIVSMNREEASRIGFHWPADDTAVREFCQKVSARWVFVTLAENGHVLLRQDGQAEETPSLARGMVNVSGAGDALFAAVCSCMYEGKPPSHPAVRGRINDWVSRVLQRESANLLDVPELSEKERARDMRTAGTFFLLVAGLALTLLAMRTSSDLLFWCALLACSVVFGSIGALVRDTHIFKLKGNPTRSSFVEACLCGGVAGLTAGLFYFMPHLSVGSETGPAPISLDQLQRLFLWMLPVTIGAGLAVDSFLLDLRSRFGRVSERQAD</sequence>
<feature type="transmembrane region" description="Helical" evidence="3">
    <location>
        <begin position="339"/>
        <end position="359"/>
    </location>
</feature>
<evidence type="ECO:0000259" key="4">
    <source>
        <dbReference type="Pfam" id="PF00294"/>
    </source>
</evidence>
<keyword evidence="6" id="KW-1185">Reference proteome</keyword>
<evidence type="ECO:0000313" key="6">
    <source>
        <dbReference type="Proteomes" id="UP000518300"/>
    </source>
</evidence>
<dbReference type="GO" id="GO:0016301">
    <property type="term" value="F:kinase activity"/>
    <property type="evidence" value="ECO:0007669"/>
    <property type="project" value="UniProtKB-KW"/>
</dbReference>
<keyword evidence="3" id="KW-0812">Transmembrane</keyword>
<dbReference type="RefSeq" id="WP_169347195.1">
    <property type="nucleotide sequence ID" value="NZ_JABBJJ010000114.1"/>
</dbReference>
<name>A0A848LJN4_9BACT</name>
<dbReference type="PANTHER" id="PTHR10584:SF166">
    <property type="entry name" value="RIBOKINASE"/>
    <property type="match status" value="1"/>
</dbReference>
<dbReference type="AlphaFoldDB" id="A0A848LJN4"/>
<dbReference type="SUPFAM" id="SSF53613">
    <property type="entry name" value="Ribokinase-like"/>
    <property type="match status" value="1"/>
</dbReference>
<feature type="transmembrane region" description="Helical" evidence="3">
    <location>
        <begin position="315"/>
        <end position="333"/>
    </location>
</feature>
<feature type="transmembrane region" description="Helical" evidence="3">
    <location>
        <begin position="379"/>
        <end position="399"/>
    </location>
</feature>
<protein>
    <recommendedName>
        <fullName evidence="4">Carbohydrate kinase PfkB domain-containing protein</fullName>
    </recommendedName>
</protein>
<proteinExistence type="predicted"/>